<dbReference type="RefSeq" id="WP_227229802.1">
    <property type="nucleotide sequence ID" value="NZ_JAJCVJ010000002.1"/>
</dbReference>
<name>A0ABD5RC85_9EURY</name>
<comment type="caution">
    <text evidence="2">The sequence shown here is derived from an EMBL/GenBank/DDBJ whole genome shotgun (WGS) entry which is preliminary data.</text>
</comment>
<dbReference type="EMBL" id="JBHSKX010000002">
    <property type="protein sequence ID" value="MFC5367552.1"/>
    <property type="molecule type" value="Genomic_DNA"/>
</dbReference>
<feature type="transmembrane region" description="Helical" evidence="1">
    <location>
        <begin position="89"/>
        <end position="108"/>
    </location>
</feature>
<evidence type="ECO:0000313" key="3">
    <source>
        <dbReference type="Proteomes" id="UP001596201"/>
    </source>
</evidence>
<evidence type="ECO:0000256" key="1">
    <source>
        <dbReference type="SAM" id="Phobius"/>
    </source>
</evidence>
<dbReference type="AlphaFoldDB" id="A0ABD5RC85"/>
<keyword evidence="1" id="KW-0812">Transmembrane</keyword>
<feature type="transmembrane region" description="Helical" evidence="1">
    <location>
        <begin position="62"/>
        <end position="82"/>
    </location>
</feature>
<keyword evidence="1" id="KW-0472">Membrane</keyword>
<evidence type="ECO:0000313" key="2">
    <source>
        <dbReference type="EMBL" id="MFC5367552.1"/>
    </source>
</evidence>
<reference evidence="2 3" key="1">
    <citation type="journal article" date="2019" name="Int. J. Syst. Evol. Microbiol.">
        <title>The Global Catalogue of Microorganisms (GCM) 10K type strain sequencing project: providing services to taxonomists for standard genome sequencing and annotation.</title>
        <authorList>
            <consortium name="The Broad Institute Genomics Platform"/>
            <consortium name="The Broad Institute Genome Sequencing Center for Infectious Disease"/>
            <person name="Wu L."/>
            <person name="Ma J."/>
        </authorList>
    </citation>
    <scope>NUCLEOTIDE SEQUENCE [LARGE SCALE GENOMIC DNA]</scope>
    <source>
        <strain evidence="2 3">CGMCC 1.12237</strain>
    </source>
</reference>
<proteinExistence type="predicted"/>
<keyword evidence="1" id="KW-1133">Transmembrane helix</keyword>
<organism evidence="2 3">
    <name type="scientific">Salinirubrum litoreum</name>
    <dbReference type="NCBI Taxonomy" id="1126234"/>
    <lineage>
        <taxon>Archaea</taxon>
        <taxon>Methanobacteriati</taxon>
        <taxon>Methanobacteriota</taxon>
        <taxon>Stenosarchaea group</taxon>
        <taxon>Halobacteria</taxon>
        <taxon>Halobacteriales</taxon>
        <taxon>Haloferacaceae</taxon>
        <taxon>Salinirubrum</taxon>
    </lineage>
</organism>
<accession>A0ABD5RC85</accession>
<feature type="transmembrane region" description="Helical" evidence="1">
    <location>
        <begin position="138"/>
        <end position="156"/>
    </location>
</feature>
<evidence type="ECO:0008006" key="4">
    <source>
        <dbReference type="Google" id="ProtNLM"/>
    </source>
</evidence>
<sequence length="157" mass="16098">MRRTPLTLLLAAVAVLPHELAHALSARLAGLDPEVTLLPTWAGEGTPLGQFDAVIDESTPAWVVRVIAVAPWLTFVGCAVLLGPVLRVALPPVVGLVVTLLLALWGSLSAGDLAVAGNPRAARTAGHFTVPTAGWESGVADLLTVGTVLLVAVLLIA</sequence>
<protein>
    <recommendedName>
        <fullName evidence="4">Peptidase family M50</fullName>
    </recommendedName>
</protein>
<dbReference type="Proteomes" id="UP001596201">
    <property type="component" value="Unassembled WGS sequence"/>
</dbReference>
<keyword evidence="3" id="KW-1185">Reference proteome</keyword>
<gene>
    <name evidence="2" type="ORF">ACFPJ5_11455</name>
</gene>